<proteinExistence type="predicted"/>
<name>A0AA96EKY6_9VIRU</name>
<dbReference type="EMBL" id="OR343189">
    <property type="protein sequence ID" value="WNL50285.1"/>
    <property type="molecule type" value="Genomic_DNA"/>
</dbReference>
<gene>
    <name evidence="1" type="ORF">MarDSR_246</name>
</gene>
<accession>A0AA96EKY6</accession>
<evidence type="ECO:0000313" key="1">
    <source>
        <dbReference type="EMBL" id="WNL50285.1"/>
    </source>
</evidence>
<protein>
    <submittedName>
        <fullName evidence="1">Uncharacterized protein</fullName>
    </submittedName>
</protein>
<sequence>MEKFLDKKDLVSFAVAVPEVKPLKSAFLTTKVTEGKQGWDEYIVKKKYLPDGKKHGKQYEKKRRDSTVTGFSASFRNGVPHGKFWLKKKTCSLSCVSGVFNQGKLEFLEIQTKRMKTVKILYEDGVPGLCYFGDSAPFRMYDREKNLFYTSEGKKPLSKLRGSSQWDKYVSFNAPIEAGKCETITLREDIHDLLLRLTRKFSVVYGGLCLVIPKKHSMFGVVGKDKQGRKCKILVPFSADHKFPKEPCHFKHSRNWGP</sequence>
<organism evidence="1">
    <name type="scientific">Marseillevirus sp</name>
    <dbReference type="NCBI Taxonomy" id="2809551"/>
    <lineage>
        <taxon>Viruses</taxon>
        <taxon>Varidnaviria</taxon>
        <taxon>Bamfordvirae</taxon>
        <taxon>Nucleocytoviricota</taxon>
        <taxon>Megaviricetes</taxon>
        <taxon>Pimascovirales</taxon>
        <taxon>Pimascovirales incertae sedis</taxon>
        <taxon>Marseilleviridae</taxon>
        <taxon>Marseillevirus</taxon>
    </lineage>
</organism>
<reference evidence="1" key="1">
    <citation type="submission" date="2023-07" db="EMBL/GenBank/DDBJ databases">
        <authorList>
            <person name="Xia Y."/>
        </authorList>
    </citation>
    <scope>NUCLEOTIDE SEQUENCE</scope>
    <source>
        <strain evidence="1">E</strain>
    </source>
</reference>